<dbReference type="InterPro" id="IPR036388">
    <property type="entry name" value="WH-like_DNA-bd_sf"/>
</dbReference>
<name>A0A367YU16_9ACTN</name>
<dbReference type="AlphaFoldDB" id="A0A367YU16"/>
<dbReference type="GO" id="GO:0003700">
    <property type="term" value="F:DNA-binding transcription factor activity"/>
    <property type="evidence" value="ECO:0007669"/>
    <property type="project" value="InterPro"/>
</dbReference>
<keyword evidence="4" id="KW-1185">Reference proteome</keyword>
<accession>A0A367YU16</accession>
<dbReference type="InterPro" id="IPR039422">
    <property type="entry name" value="MarR/SlyA-like"/>
</dbReference>
<sequence length="177" mass="19567">MAARRHQLRPDQHRHHLRDRERHRRHEGRPVKLYDIFFDLTRLEMQLWDQVDTALRAATGVPLGRFEALLVLRRLGPSRVQDLSRELSLTVGGTSKLVDRLEAAGLCTRTANPADRRSSVITLTAAAQPLLDTGEAVITSTLETALGAHLSPDDLTSLAGHLQQLRRAADGGKAGHA</sequence>
<evidence type="ECO:0000313" key="3">
    <source>
        <dbReference type="EMBL" id="RCK69019.1"/>
    </source>
</evidence>
<reference evidence="3 4" key="1">
    <citation type="submission" date="2018-07" db="EMBL/GenBank/DDBJ databases">
        <title>Desertimonas flava gen. nov. sp. nov.</title>
        <authorList>
            <person name="Liu S."/>
        </authorList>
    </citation>
    <scope>NUCLEOTIDE SEQUENCE [LARGE SCALE GENOMIC DNA]</scope>
    <source>
        <strain evidence="3 4">16Sb5-5</strain>
    </source>
</reference>
<dbReference type="EMBL" id="QOUI01000008">
    <property type="protein sequence ID" value="RCK69019.1"/>
    <property type="molecule type" value="Genomic_DNA"/>
</dbReference>
<evidence type="ECO:0000313" key="4">
    <source>
        <dbReference type="Proteomes" id="UP000252770"/>
    </source>
</evidence>
<dbReference type="Proteomes" id="UP000252770">
    <property type="component" value="Unassembled WGS sequence"/>
</dbReference>
<proteinExistence type="predicted"/>
<dbReference type="SUPFAM" id="SSF46785">
    <property type="entry name" value="Winged helix' DNA-binding domain"/>
    <property type="match status" value="1"/>
</dbReference>
<dbReference type="PANTHER" id="PTHR33164:SF94">
    <property type="entry name" value="TRANSCRIPTIONAL REGULATORY PROTEIN-RELATED"/>
    <property type="match status" value="1"/>
</dbReference>
<feature type="region of interest" description="Disordered" evidence="1">
    <location>
        <begin position="1"/>
        <end position="24"/>
    </location>
</feature>
<evidence type="ECO:0000256" key="1">
    <source>
        <dbReference type="SAM" id="MobiDB-lite"/>
    </source>
</evidence>
<comment type="caution">
    <text evidence="3">The sequence shown here is derived from an EMBL/GenBank/DDBJ whole genome shotgun (WGS) entry which is preliminary data.</text>
</comment>
<feature type="domain" description="HTH marR-type" evidence="2">
    <location>
        <begin position="33"/>
        <end position="167"/>
    </location>
</feature>
<organism evidence="3 4">
    <name type="scientific">Desertihabitans brevis</name>
    <dbReference type="NCBI Taxonomy" id="2268447"/>
    <lineage>
        <taxon>Bacteria</taxon>
        <taxon>Bacillati</taxon>
        <taxon>Actinomycetota</taxon>
        <taxon>Actinomycetes</taxon>
        <taxon>Propionibacteriales</taxon>
        <taxon>Propionibacteriaceae</taxon>
        <taxon>Desertihabitans</taxon>
    </lineage>
</organism>
<dbReference type="Pfam" id="PF01047">
    <property type="entry name" value="MarR"/>
    <property type="match status" value="1"/>
</dbReference>
<dbReference type="PANTHER" id="PTHR33164">
    <property type="entry name" value="TRANSCRIPTIONAL REGULATOR, MARR FAMILY"/>
    <property type="match status" value="1"/>
</dbReference>
<evidence type="ECO:0000259" key="2">
    <source>
        <dbReference type="PROSITE" id="PS50995"/>
    </source>
</evidence>
<dbReference type="GO" id="GO:0006950">
    <property type="term" value="P:response to stress"/>
    <property type="evidence" value="ECO:0007669"/>
    <property type="project" value="TreeGrafter"/>
</dbReference>
<dbReference type="SMART" id="SM00347">
    <property type="entry name" value="HTH_MARR"/>
    <property type="match status" value="1"/>
</dbReference>
<protein>
    <submittedName>
        <fullName evidence="3">MarR family transcriptional regulator</fullName>
    </submittedName>
</protein>
<dbReference type="PROSITE" id="PS50995">
    <property type="entry name" value="HTH_MARR_2"/>
    <property type="match status" value="1"/>
</dbReference>
<dbReference type="InterPro" id="IPR036390">
    <property type="entry name" value="WH_DNA-bd_sf"/>
</dbReference>
<gene>
    <name evidence="3" type="ORF">DT076_13495</name>
</gene>
<dbReference type="Gene3D" id="1.10.10.10">
    <property type="entry name" value="Winged helix-like DNA-binding domain superfamily/Winged helix DNA-binding domain"/>
    <property type="match status" value="1"/>
</dbReference>
<dbReference type="InterPro" id="IPR000835">
    <property type="entry name" value="HTH_MarR-typ"/>
</dbReference>